<evidence type="ECO:0000313" key="3">
    <source>
        <dbReference type="EMBL" id="KAK8388772.1"/>
    </source>
</evidence>
<dbReference type="InterPro" id="IPR001478">
    <property type="entry name" value="PDZ"/>
</dbReference>
<feature type="compositionally biased region" description="Pro residues" evidence="1">
    <location>
        <begin position="548"/>
        <end position="564"/>
    </location>
</feature>
<feature type="region of interest" description="Disordered" evidence="1">
    <location>
        <begin position="606"/>
        <end position="641"/>
    </location>
</feature>
<name>A0AAW0TQY6_SCYPA</name>
<dbReference type="InterPro" id="IPR051425">
    <property type="entry name" value="Formin_Homology"/>
</dbReference>
<feature type="compositionally biased region" description="Low complexity" evidence="1">
    <location>
        <begin position="150"/>
        <end position="172"/>
    </location>
</feature>
<protein>
    <recommendedName>
        <fullName evidence="2">PDZ domain-containing protein</fullName>
    </recommendedName>
</protein>
<evidence type="ECO:0000313" key="4">
    <source>
        <dbReference type="Proteomes" id="UP001487740"/>
    </source>
</evidence>
<feature type="compositionally biased region" description="Low complexity" evidence="1">
    <location>
        <begin position="317"/>
        <end position="340"/>
    </location>
</feature>
<dbReference type="Proteomes" id="UP001487740">
    <property type="component" value="Unassembled WGS sequence"/>
</dbReference>
<feature type="region of interest" description="Disordered" evidence="1">
    <location>
        <begin position="101"/>
        <end position="122"/>
    </location>
</feature>
<feature type="compositionally biased region" description="Pro residues" evidence="1">
    <location>
        <begin position="305"/>
        <end position="316"/>
    </location>
</feature>
<feature type="compositionally biased region" description="Low complexity" evidence="1">
    <location>
        <begin position="108"/>
        <end position="122"/>
    </location>
</feature>
<dbReference type="PANTHER" id="PTHR45725:SF1">
    <property type="entry name" value="DISHEVELLED ASSOCIATED ACTIVATOR OF MORPHOGENESIS, ISOFORM D"/>
    <property type="match status" value="1"/>
</dbReference>
<feature type="compositionally biased region" description="Polar residues" evidence="1">
    <location>
        <begin position="566"/>
        <end position="580"/>
    </location>
</feature>
<feature type="region of interest" description="Disordered" evidence="1">
    <location>
        <begin position="442"/>
        <end position="492"/>
    </location>
</feature>
<dbReference type="PANTHER" id="PTHR45725">
    <property type="entry name" value="FORMIN HOMOLOGY 2 FAMILY MEMBER"/>
    <property type="match status" value="1"/>
</dbReference>
<feature type="region of interest" description="Disordered" evidence="1">
    <location>
        <begin position="240"/>
        <end position="429"/>
    </location>
</feature>
<feature type="compositionally biased region" description="Low complexity" evidence="1">
    <location>
        <begin position="369"/>
        <end position="379"/>
    </location>
</feature>
<feature type="compositionally biased region" description="Pro residues" evidence="1">
    <location>
        <begin position="280"/>
        <end position="296"/>
    </location>
</feature>
<gene>
    <name evidence="3" type="ORF">O3P69_020643</name>
</gene>
<dbReference type="InterPro" id="IPR036034">
    <property type="entry name" value="PDZ_sf"/>
</dbReference>
<dbReference type="AlphaFoldDB" id="A0AAW0TQY6"/>
<proteinExistence type="predicted"/>
<feature type="compositionally biased region" description="Low complexity" evidence="1">
    <location>
        <begin position="442"/>
        <end position="464"/>
    </location>
</feature>
<feature type="domain" description="PDZ" evidence="2">
    <location>
        <begin position="32"/>
        <end position="81"/>
    </location>
</feature>
<evidence type="ECO:0000256" key="1">
    <source>
        <dbReference type="SAM" id="MobiDB-lite"/>
    </source>
</evidence>
<sequence>MPRRGTVFVHVPLSHTFTIQVAGGDGDPFYVSQAGRTCGLREGDVVVSVDGASTARWPLALLQQTLRRAARDVVVEVLREMGDSAASVGVRAGGTELGAASLKHHTVTKQTVTSSQTSHTSTSFESAVSIQSTGGVLQGAVEPQAIQNISSQSQAVHSQSTQSSSISQSHSAINGHQTIQTSTAVSGQQTFQSMQSVSQTQSAQTVVQSQAAVGISSGQPLSVLEAPADQPLLEAPSVDENANSIPENIPAQPQPESVLEASPVQEPAEGSEPVAAPEPTVIPEPEAAPEPAPTTVPEPVAAAPEPVPAAPEPVVEPEPAVVEEPSAAPEPAMSSEEAVAQQPTVLPEAPVSETVVDVQESAPPPEPEPAVAAEETLAPDPQPVQEEIAEEALPAAAPEPVPAVEPEPSVVTTTSGGGGGPAVEEISQEHIKEQLHEIITEIEQQVLPEQEQEQQQQQQEVQQGVGDGGVAQTLTKPPEEAQPVVGEAGRPLEAEEVKYEYYDEDGVLHHTWRPKGKYEVPKTVIQYEDVVPIPVPDVTISLKAQAPQPAPPPPQPEPPKPEPQPTVETHQEPSSLTNGAVSPIEIPEGIPLLARILPKDHEDGEKKISLERLFTPATDSGDLTPKRSPSKKAFASSSFYRPDHPTIDDQVELAQRISFSLVDENNKMSRGQSMYMKRKKRSMRWIHAGSAEGGEGPEEDLLLKQPPMTQRPASVPTVQQVDTKKPPMKLLMSPKGVQDFHAVQEHYQTLMEQAVPTSPEVGKIVAEVQSPTGKGAELFAKRKKRMDKFIVDETTVQKAQTTTRAQQQQQPQSIVTDDLAVKKSAVEERNRQQQQIMEQFLRSREGSLTLVKSPWQATMETGTPDAAFDDKRQRIKLANTVVERADTKLAEASWLEPPKPMPLLTPQVTPQMAPAPAAAPSVPRAMFSPVDATNKRNSASFNMAAKGWGTYNNFYSPITFAT</sequence>
<comment type="caution">
    <text evidence="3">The sequence shown here is derived from an EMBL/GenBank/DDBJ whole genome shotgun (WGS) entry which is preliminary data.</text>
</comment>
<feature type="region of interest" description="Disordered" evidence="1">
    <location>
        <begin position="150"/>
        <end position="173"/>
    </location>
</feature>
<dbReference type="PROSITE" id="PS50106">
    <property type="entry name" value="PDZ"/>
    <property type="match status" value="1"/>
</dbReference>
<dbReference type="EMBL" id="JARAKH010000028">
    <property type="protein sequence ID" value="KAK8388772.1"/>
    <property type="molecule type" value="Genomic_DNA"/>
</dbReference>
<evidence type="ECO:0000259" key="2">
    <source>
        <dbReference type="PROSITE" id="PS50106"/>
    </source>
</evidence>
<keyword evidence="4" id="KW-1185">Reference proteome</keyword>
<organism evidence="3 4">
    <name type="scientific">Scylla paramamosain</name>
    <name type="common">Mud crab</name>
    <dbReference type="NCBI Taxonomy" id="85552"/>
    <lineage>
        <taxon>Eukaryota</taxon>
        <taxon>Metazoa</taxon>
        <taxon>Ecdysozoa</taxon>
        <taxon>Arthropoda</taxon>
        <taxon>Crustacea</taxon>
        <taxon>Multicrustacea</taxon>
        <taxon>Malacostraca</taxon>
        <taxon>Eumalacostraca</taxon>
        <taxon>Eucarida</taxon>
        <taxon>Decapoda</taxon>
        <taxon>Pleocyemata</taxon>
        <taxon>Brachyura</taxon>
        <taxon>Eubrachyura</taxon>
        <taxon>Portunoidea</taxon>
        <taxon>Portunidae</taxon>
        <taxon>Portuninae</taxon>
        <taxon>Scylla</taxon>
    </lineage>
</organism>
<reference evidence="3 4" key="1">
    <citation type="submission" date="2023-03" db="EMBL/GenBank/DDBJ databases">
        <title>High-quality genome of Scylla paramamosain provides insights in environmental adaptation.</title>
        <authorList>
            <person name="Zhang L."/>
        </authorList>
    </citation>
    <scope>NUCLEOTIDE SEQUENCE [LARGE SCALE GENOMIC DNA]</scope>
    <source>
        <strain evidence="3">LZ_2023a</strain>
        <tissue evidence="3">Muscle</tissue>
    </source>
</reference>
<accession>A0AAW0TQY6</accession>
<feature type="region of interest" description="Disordered" evidence="1">
    <location>
        <begin position="541"/>
        <end position="584"/>
    </location>
</feature>
<dbReference type="SUPFAM" id="SSF50156">
    <property type="entry name" value="PDZ domain-like"/>
    <property type="match status" value="1"/>
</dbReference>